<dbReference type="RefSeq" id="WP_097000296.1">
    <property type="nucleotide sequence ID" value="NZ_OBEI01000003.1"/>
</dbReference>
<dbReference type="Gene3D" id="3.20.20.110">
    <property type="entry name" value="Ribulose bisphosphate carboxylase, large subunit, C-terminal domain"/>
    <property type="match status" value="1"/>
</dbReference>
<keyword evidence="3" id="KW-1185">Reference proteome</keyword>
<dbReference type="SUPFAM" id="SSF54966">
    <property type="entry name" value="RuBisCO, large subunit, small (N-terminal) domain"/>
    <property type="match status" value="1"/>
</dbReference>
<dbReference type="InterPro" id="IPR033966">
    <property type="entry name" value="RuBisCO"/>
</dbReference>
<evidence type="ECO:0000313" key="3">
    <source>
        <dbReference type="Proteomes" id="UP000219036"/>
    </source>
</evidence>
<dbReference type="InterPro" id="IPR036422">
    <property type="entry name" value="RuBisCO_lsu_N_sf"/>
</dbReference>
<protein>
    <submittedName>
        <fullName evidence="2">2,3-diketo-5-methylthiopentyl-1-phosphate enolase</fullName>
    </submittedName>
</protein>
<dbReference type="PANTHER" id="PTHR42704">
    <property type="entry name" value="RIBULOSE BISPHOSPHATE CARBOXYLASE"/>
    <property type="match status" value="1"/>
</dbReference>
<dbReference type="GO" id="GO:0016984">
    <property type="term" value="F:ribulose-bisphosphate carboxylase activity"/>
    <property type="evidence" value="ECO:0007669"/>
    <property type="project" value="InterPro"/>
</dbReference>
<dbReference type="Pfam" id="PF00016">
    <property type="entry name" value="RuBisCO_large"/>
    <property type="match status" value="1"/>
</dbReference>
<dbReference type="InterPro" id="IPR036376">
    <property type="entry name" value="RuBisCO_lsu_C_sf"/>
</dbReference>
<dbReference type="GO" id="GO:0015977">
    <property type="term" value="P:carbon fixation"/>
    <property type="evidence" value="ECO:0007669"/>
    <property type="project" value="InterPro"/>
</dbReference>
<name>A0A285NJE2_9AQUI</name>
<dbReference type="Gene3D" id="3.30.70.150">
    <property type="entry name" value="RuBisCO large subunit, N-terminal domain"/>
    <property type="match status" value="1"/>
</dbReference>
<dbReference type="Proteomes" id="UP000219036">
    <property type="component" value="Unassembled WGS sequence"/>
</dbReference>
<evidence type="ECO:0000313" key="2">
    <source>
        <dbReference type="EMBL" id="SNZ07986.1"/>
    </source>
</evidence>
<dbReference type="OrthoDB" id="9770811at2"/>
<dbReference type="SUPFAM" id="SSF51649">
    <property type="entry name" value="RuBisCo, C-terminal domain"/>
    <property type="match status" value="1"/>
</dbReference>
<organism evidence="2 3">
    <name type="scientific">Persephonella hydrogeniphila</name>
    <dbReference type="NCBI Taxonomy" id="198703"/>
    <lineage>
        <taxon>Bacteria</taxon>
        <taxon>Pseudomonadati</taxon>
        <taxon>Aquificota</taxon>
        <taxon>Aquificia</taxon>
        <taxon>Aquificales</taxon>
        <taxon>Hydrogenothermaceae</taxon>
        <taxon>Persephonella</taxon>
    </lineage>
</organism>
<dbReference type="EMBL" id="OBEI01000003">
    <property type="protein sequence ID" value="SNZ07986.1"/>
    <property type="molecule type" value="Genomic_DNA"/>
</dbReference>
<dbReference type="AlphaFoldDB" id="A0A285NJE2"/>
<proteinExistence type="predicted"/>
<gene>
    <name evidence="2" type="ORF">SAMN06265182_1124</name>
</gene>
<accession>A0A285NJE2</accession>
<dbReference type="GO" id="GO:0000287">
    <property type="term" value="F:magnesium ion binding"/>
    <property type="evidence" value="ECO:0007669"/>
    <property type="project" value="InterPro"/>
</dbReference>
<reference evidence="3" key="1">
    <citation type="submission" date="2017-09" db="EMBL/GenBank/DDBJ databases">
        <authorList>
            <person name="Varghese N."/>
            <person name="Submissions S."/>
        </authorList>
    </citation>
    <scope>NUCLEOTIDE SEQUENCE [LARGE SCALE GENOMIC DNA]</scope>
    <source>
        <strain evidence="3">DSM 15103</strain>
    </source>
</reference>
<feature type="domain" description="Ribulose bisphosphate carboxylase large subunit C-terminal" evidence="1">
    <location>
        <begin position="110"/>
        <end position="372"/>
    </location>
</feature>
<dbReference type="InterPro" id="IPR000685">
    <property type="entry name" value="RuBisCO_lsu_C"/>
</dbReference>
<sequence>MNYIEATYLLSSDKKFRLEEQFENFIKDTFGEIRHSPEITEVETFFDSDAKVYKALLKVRFPVTLFRHDMYSVLSILYGELIIPENVKLVSVDFHPAFIDHFKGPNFGLKGVRELIEIHHRPIIIGTLKYLNGMDKNYFEDVVEKSAKGGLDIIREDELFFDDSFIPYKERVKIVKNIVKKYSEQYGKNIQYAPFLTGSLTEMSDKIETGIEEGIKIFVINLFPAGFENLQCLADTYQVAFIVNPGYPSFFYENDLFGIEPSVLFGKFIRISGGDLVLIPSPYRNKNVPHHRTAEISVSLQERFENINPSFPVLYGSIKPTDIYSIFNDFGNQIAIDIGGRYIQFKKGSDYGAKAYMDAVECVSTGTDIEECKSINPDIAEF</sequence>
<dbReference type="PANTHER" id="PTHR42704:SF17">
    <property type="entry name" value="RIBULOSE BISPHOSPHATE CARBOXYLASE LARGE CHAIN"/>
    <property type="match status" value="1"/>
</dbReference>
<evidence type="ECO:0000259" key="1">
    <source>
        <dbReference type="Pfam" id="PF00016"/>
    </source>
</evidence>